<sequence length="433" mass="48269">MSEPATKAKMTSVAATRRRKKQQQHHDRFSCLPLAVLFKIFMYKGVLTPANLAISRTLFPVALVVFYRDVELTSRAAIERFGTSLRSRSDVLPAVRHLVLRDGLTHLMGVDEAGLRVSTQVGSSLNALRATLESVKDVFRKMSRLKALSLDGYVFCEVLLARQFLEADAPWPRLVQLEVSSGLSLRGDVAPDLCHNLLYLPTVRKLLFVGVAMTMYTSLLNFDPSVHLPARSLGILHLEFSECFNVFADVRIFFQALSSVRVIVFDGWTFYPNFVQDLALLPPTLLVLGIYVGARYCHSTTTDMPLGFRDSIRMSADEKRLVASQAPKLAAVNWHFPQLDTLTLDGPVITPDTFDLVRTLPRLRLLRLGAHAPFDVRRLLVFLADPPAQLVCLSLDLCECETPADRALARVAALSKPRRRGATSLALSRVKAR</sequence>
<feature type="region of interest" description="Disordered" evidence="1">
    <location>
        <begin position="1"/>
        <end position="24"/>
    </location>
</feature>
<dbReference type="EMBL" id="BQKY01000006">
    <property type="protein sequence ID" value="GJN90136.1"/>
    <property type="molecule type" value="Genomic_DNA"/>
</dbReference>
<dbReference type="AlphaFoldDB" id="A0AAV5GC35"/>
<gene>
    <name evidence="2" type="ORF">Rhopal_003135-T1</name>
</gene>
<proteinExistence type="predicted"/>
<evidence type="ECO:0000313" key="2">
    <source>
        <dbReference type="EMBL" id="GJN90136.1"/>
    </source>
</evidence>
<dbReference type="Proteomes" id="UP001342314">
    <property type="component" value="Unassembled WGS sequence"/>
</dbReference>
<dbReference type="SUPFAM" id="SSF52047">
    <property type="entry name" value="RNI-like"/>
    <property type="match status" value="1"/>
</dbReference>
<accession>A0AAV5GC35</accession>
<reference evidence="2 3" key="1">
    <citation type="submission" date="2021-12" db="EMBL/GenBank/DDBJ databases">
        <title>High titer production of polyol ester of fatty acids by Rhodotorula paludigena BS15 towards product separation-free biomass refinery.</title>
        <authorList>
            <person name="Mano J."/>
            <person name="Ono H."/>
            <person name="Tanaka T."/>
            <person name="Naito K."/>
            <person name="Sushida H."/>
            <person name="Ike M."/>
            <person name="Tokuyasu K."/>
            <person name="Kitaoka M."/>
        </authorList>
    </citation>
    <scope>NUCLEOTIDE SEQUENCE [LARGE SCALE GENOMIC DNA]</scope>
    <source>
        <strain evidence="2 3">BS15</strain>
    </source>
</reference>
<evidence type="ECO:0008006" key="4">
    <source>
        <dbReference type="Google" id="ProtNLM"/>
    </source>
</evidence>
<evidence type="ECO:0000256" key="1">
    <source>
        <dbReference type="SAM" id="MobiDB-lite"/>
    </source>
</evidence>
<keyword evidence="3" id="KW-1185">Reference proteome</keyword>
<evidence type="ECO:0000313" key="3">
    <source>
        <dbReference type="Proteomes" id="UP001342314"/>
    </source>
</evidence>
<organism evidence="2 3">
    <name type="scientific">Rhodotorula paludigena</name>
    <dbReference type="NCBI Taxonomy" id="86838"/>
    <lineage>
        <taxon>Eukaryota</taxon>
        <taxon>Fungi</taxon>
        <taxon>Dikarya</taxon>
        <taxon>Basidiomycota</taxon>
        <taxon>Pucciniomycotina</taxon>
        <taxon>Microbotryomycetes</taxon>
        <taxon>Sporidiobolales</taxon>
        <taxon>Sporidiobolaceae</taxon>
        <taxon>Rhodotorula</taxon>
    </lineage>
</organism>
<comment type="caution">
    <text evidence="2">The sequence shown here is derived from an EMBL/GenBank/DDBJ whole genome shotgun (WGS) entry which is preliminary data.</text>
</comment>
<name>A0AAV5GC35_9BASI</name>
<protein>
    <recommendedName>
        <fullName evidence="4">F-box domain-containing protein</fullName>
    </recommendedName>
</protein>